<organism evidence="3">
    <name type="scientific">Cacopsylla melanoneura</name>
    <dbReference type="NCBI Taxonomy" id="428564"/>
    <lineage>
        <taxon>Eukaryota</taxon>
        <taxon>Metazoa</taxon>
        <taxon>Ecdysozoa</taxon>
        <taxon>Arthropoda</taxon>
        <taxon>Hexapoda</taxon>
        <taxon>Insecta</taxon>
        <taxon>Pterygota</taxon>
        <taxon>Neoptera</taxon>
        <taxon>Paraneoptera</taxon>
        <taxon>Hemiptera</taxon>
        <taxon>Sternorrhyncha</taxon>
        <taxon>Psylloidea</taxon>
        <taxon>Psyllidae</taxon>
        <taxon>Psyllinae</taxon>
        <taxon>Cacopsylla</taxon>
    </lineage>
</organism>
<evidence type="ECO:0000256" key="1">
    <source>
        <dbReference type="SAM" id="MobiDB-lite"/>
    </source>
</evidence>
<evidence type="ECO:0000313" key="3">
    <source>
        <dbReference type="EMBL" id="CAG6662048.1"/>
    </source>
</evidence>
<evidence type="ECO:0000256" key="2">
    <source>
        <dbReference type="SAM" id="SignalP"/>
    </source>
</evidence>
<feature type="compositionally biased region" description="Basic and acidic residues" evidence="1">
    <location>
        <begin position="25"/>
        <end position="38"/>
    </location>
</feature>
<dbReference type="EMBL" id="HBUF01201389">
    <property type="protein sequence ID" value="CAG6662047.1"/>
    <property type="molecule type" value="Transcribed_RNA"/>
</dbReference>
<reference evidence="3" key="1">
    <citation type="submission" date="2021-05" db="EMBL/GenBank/DDBJ databases">
        <authorList>
            <person name="Alioto T."/>
            <person name="Alioto T."/>
            <person name="Gomez Garrido J."/>
        </authorList>
    </citation>
    <scope>NUCLEOTIDE SEQUENCE</scope>
</reference>
<feature type="chain" id="PRO_5036428585" evidence="2">
    <location>
        <begin position="21"/>
        <end position="124"/>
    </location>
</feature>
<dbReference type="EMBL" id="HBUF01201392">
    <property type="protein sequence ID" value="CAG6662048.1"/>
    <property type="molecule type" value="Transcribed_RNA"/>
</dbReference>
<feature type="signal peptide" evidence="2">
    <location>
        <begin position="1"/>
        <end position="20"/>
    </location>
</feature>
<keyword evidence="2" id="KW-0732">Signal</keyword>
<feature type="region of interest" description="Disordered" evidence="1">
    <location>
        <begin position="91"/>
        <end position="124"/>
    </location>
</feature>
<sequence>MARLFLATLLVVSRVYSLLADEIQDGNKEAPQPEKDTLAEDSGQFKNGAELLHTKVWAGLHRKKRNVDGTINDEEPGLDKKVNGELRFKEFNPLQEDKEAPQQEKGILAEDSGQFENGAELLHT</sequence>
<dbReference type="AlphaFoldDB" id="A0A8D8S2I6"/>
<proteinExistence type="predicted"/>
<accession>A0A8D8S2I6</accession>
<feature type="region of interest" description="Disordered" evidence="1">
    <location>
        <begin position="23"/>
        <end position="45"/>
    </location>
</feature>
<protein>
    <submittedName>
        <fullName evidence="3">Uncharacterized protein</fullName>
    </submittedName>
</protein>
<feature type="compositionally biased region" description="Basic and acidic residues" evidence="1">
    <location>
        <begin position="91"/>
        <end position="102"/>
    </location>
</feature>
<name>A0A8D8S2I6_9HEMI</name>